<keyword evidence="5 7" id="KW-0067">ATP-binding</keyword>
<evidence type="ECO:0000313" key="8">
    <source>
        <dbReference type="EMBL" id="OZI58388.1"/>
    </source>
</evidence>
<organism evidence="7 10">
    <name type="scientific">Bordetella genomosp. 1</name>
    <dbReference type="NCBI Taxonomy" id="1395607"/>
    <lineage>
        <taxon>Bacteria</taxon>
        <taxon>Pseudomonadati</taxon>
        <taxon>Pseudomonadota</taxon>
        <taxon>Betaproteobacteria</taxon>
        <taxon>Burkholderiales</taxon>
        <taxon>Alcaligenaceae</taxon>
        <taxon>Bordetella</taxon>
    </lineage>
</organism>
<dbReference type="InterPro" id="IPR050683">
    <property type="entry name" value="Bact_Polysacc_Export_ATP-bd"/>
</dbReference>
<evidence type="ECO:0000259" key="6">
    <source>
        <dbReference type="PROSITE" id="PS50893"/>
    </source>
</evidence>
<reference evidence="7 10" key="1">
    <citation type="submission" date="2017-05" db="EMBL/GenBank/DDBJ databases">
        <title>Complete and WGS of Bordetella genogroups.</title>
        <authorList>
            <person name="Spilker T."/>
            <person name="LiPuma J."/>
        </authorList>
    </citation>
    <scope>NUCLEOTIDE SEQUENCE [LARGE SCALE GENOMIC DNA]</scope>
    <source>
        <strain evidence="7 10">AU17610</strain>
    </source>
</reference>
<dbReference type="RefSeq" id="WP_094826530.1">
    <property type="nucleotide sequence ID" value="NZ_NEVL01000003.1"/>
</dbReference>
<gene>
    <name evidence="8" type="ORF">CAL27_16920</name>
    <name evidence="7" type="ORF">CEG14_11715</name>
</gene>
<keyword evidence="4" id="KW-0547">Nucleotide-binding</keyword>
<dbReference type="SMART" id="SM00382">
    <property type="entry name" value="AAA"/>
    <property type="match status" value="1"/>
</dbReference>
<dbReference type="InterPro" id="IPR003439">
    <property type="entry name" value="ABC_transporter-like_ATP-bd"/>
</dbReference>
<protein>
    <submittedName>
        <fullName evidence="7">Sugar ABC transporter ATP-binding protein</fullName>
    </submittedName>
</protein>
<dbReference type="Proteomes" id="UP000217005">
    <property type="component" value="Unassembled WGS sequence"/>
</dbReference>
<keyword evidence="2" id="KW-0813">Transport</keyword>
<dbReference type="PANTHER" id="PTHR46743">
    <property type="entry name" value="TEICHOIC ACIDS EXPORT ATP-BINDING PROTEIN TAGH"/>
    <property type="match status" value="1"/>
</dbReference>
<dbReference type="SUPFAM" id="SSF52540">
    <property type="entry name" value="P-loop containing nucleoside triphosphate hydrolases"/>
    <property type="match status" value="1"/>
</dbReference>
<evidence type="ECO:0000256" key="4">
    <source>
        <dbReference type="ARBA" id="ARBA00022741"/>
    </source>
</evidence>
<dbReference type="InterPro" id="IPR003593">
    <property type="entry name" value="AAA+_ATPase"/>
</dbReference>
<dbReference type="GO" id="GO:0140359">
    <property type="term" value="F:ABC-type transporter activity"/>
    <property type="evidence" value="ECO:0007669"/>
    <property type="project" value="InterPro"/>
</dbReference>
<dbReference type="PROSITE" id="PS50893">
    <property type="entry name" value="ABC_TRANSPORTER_2"/>
    <property type="match status" value="1"/>
</dbReference>
<dbReference type="AlphaFoldDB" id="A0A261SF71"/>
<dbReference type="OrthoDB" id="9778870at2"/>
<dbReference type="EMBL" id="NEVL01000003">
    <property type="protein sequence ID" value="OZI35721.1"/>
    <property type="molecule type" value="Genomic_DNA"/>
</dbReference>
<keyword evidence="3" id="KW-0472">Membrane</keyword>
<keyword evidence="9" id="KW-1185">Reference proteome</keyword>
<dbReference type="InterPro" id="IPR015860">
    <property type="entry name" value="ABC_transpr_TagH-like"/>
</dbReference>
<dbReference type="CDD" id="cd03220">
    <property type="entry name" value="ABC_KpsT_Wzt"/>
    <property type="match status" value="1"/>
</dbReference>
<dbReference type="Pfam" id="PF00005">
    <property type="entry name" value="ABC_tran"/>
    <property type="match status" value="1"/>
</dbReference>
<proteinExistence type="inferred from homology"/>
<accession>A0A261SF71</accession>
<dbReference type="Gene3D" id="3.40.50.300">
    <property type="entry name" value="P-loop containing nucleotide triphosphate hydrolases"/>
    <property type="match status" value="1"/>
</dbReference>
<dbReference type="Proteomes" id="UP000216354">
    <property type="component" value="Unassembled WGS sequence"/>
</dbReference>
<comment type="caution">
    <text evidence="7">The sequence shown here is derived from an EMBL/GenBank/DDBJ whole genome shotgun (WGS) entry which is preliminary data.</text>
</comment>
<evidence type="ECO:0000256" key="2">
    <source>
        <dbReference type="ARBA" id="ARBA00022448"/>
    </source>
</evidence>
<dbReference type="GO" id="GO:0016887">
    <property type="term" value="F:ATP hydrolysis activity"/>
    <property type="evidence" value="ECO:0007669"/>
    <property type="project" value="InterPro"/>
</dbReference>
<sequence>MDKKIVVSLRDVRKGFRSKKGIRHVLDGVSFDFVEGENVAIFGGSGSGKSTLVRMISGMELPDSGSIHRRAVVSYPLAFAGAISSNMTGRDNVRFVARVYGCDVGEVERFVYDFSELGRAYDLPVATYANSMRARLSYGLSMALVCEVYVVDEMLAVGDMDFKRKCLEVFAERTRGATILMASSSNTTVRRFCTHGVVLRDGRLSGYGPLAEAAERFIQGGAAAPKGDVLPEDVQQEEPQS</sequence>
<dbReference type="GO" id="GO:0016020">
    <property type="term" value="C:membrane"/>
    <property type="evidence" value="ECO:0007669"/>
    <property type="project" value="InterPro"/>
</dbReference>
<reference evidence="8 9" key="2">
    <citation type="submission" date="2017-05" db="EMBL/GenBank/DDBJ databases">
        <title>Complete and WGS of Bordetella genogroups.</title>
        <authorList>
            <person name="Spilker T."/>
            <person name="Lipuma J."/>
        </authorList>
    </citation>
    <scope>NUCLEOTIDE SEQUENCE [LARGE SCALE GENOMIC DNA]</scope>
    <source>
        <strain evidence="8 9">AU9795</strain>
    </source>
</reference>
<evidence type="ECO:0000313" key="9">
    <source>
        <dbReference type="Proteomes" id="UP000216354"/>
    </source>
</evidence>
<dbReference type="InterPro" id="IPR027417">
    <property type="entry name" value="P-loop_NTPase"/>
</dbReference>
<dbReference type="PANTHER" id="PTHR46743:SF2">
    <property type="entry name" value="TEICHOIC ACIDS EXPORT ATP-BINDING PROTEIN TAGH"/>
    <property type="match status" value="1"/>
</dbReference>
<evidence type="ECO:0000313" key="7">
    <source>
        <dbReference type="EMBL" id="OZI35721.1"/>
    </source>
</evidence>
<dbReference type="EMBL" id="NEVR01000004">
    <property type="protein sequence ID" value="OZI58388.1"/>
    <property type="molecule type" value="Genomic_DNA"/>
</dbReference>
<evidence type="ECO:0000256" key="1">
    <source>
        <dbReference type="ARBA" id="ARBA00005417"/>
    </source>
</evidence>
<keyword evidence="3" id="KW-1003">Cell membrane</keyword>
<evidence type="ECO:0000256" key="5">
    <source>
        <dbReference type="ARBA" id="ARBA00022840"/>
    </source>
</evidence>
<evidence type="ECO:0000313" key="10">
    <source>
        <dbReference type="Proteomes" id="UP000217005"/>
    </source>
</evidence>
<name>A0A261SF71_9BORD</name>
<evidence type="ECO:0000256" key="3">
    <source>
        <dbReference type="ARBA" id="ARBA00022475"/>
    </source>
</evidence>
<dbReference type="GO" id="GO:0005524">
    <property type="term" value="F:ATP binding"/>
    <property type="evidence" value="ECO:0007669"/>
    <property type="project" value="UniProtKB-KW"/>
</dbReference>
<feature type="domain" description="ABC transporter" evidence="6">
    <location>
        <begin position="7"/>
        <end position="226"/>
    </location>
</feature>
<comment type="similarity">
    <text evidence="1">Belongs to the ABC transporter superfamily.</text>
</comment>